<dbReference type="InterPro" id="IPR050469">
    <property type="entry name" value="Diguanylate_Cyclase"/>
</dbReference>
<evidence type="ECO:0000313" key="9">
    <source>
        <dbReference type="Proteomes" id="UP001285636"/>
    </source>
</evidence>
<dbReference type="GO" id="GO:1902201">
    <property type="term" value="P:negative regulation of bacterial-type flagellum-dependent cell motility"/>
    <property type="evidence" value="ECO:0007669"/>
    <property type="project" value="TreeGrafter"/>
</dbReference>
<keyword evidence="8" id="KW-0548">Nucleotidyltransferase</keyword>
<dbReference type="GO" id="GO:0052621">
    <property type="term" value="F:diguanylate cyclase activity"/>
    <property type="evidence" value="ECO:0007669"/>
    <property type="project" value="UniProtKB-EC"/>
</dbReference>
<feature type="transmembrane region" description="Helical" evidence="6">
    <location>
        <begin position="134"/>
        <end position="152"/>
    </location>
</feature>
<dbReference type="RefSeq" id="WP_323467018.1">
    <property type="nucleotide sequence ID" value="NZ_CP144224.1"/>
</dbReference>
<dbReference type="GO" id="GO:0043709">
    <property type="term" value="P:cell adhesion involved in single-species biofilm formation"/>
    <property type="evidence" value="ECO:0007669"/>
    <property type="project" value="TreeGrafter"/>
</dbReference>
<reference evidence="8" key="1">
    <citation type="submission" date="2023-10" db="EMBL/GenBank/DDBJ databases">
        <title>Screening of Alkalihalophilus pseudofirmusBZ-TG-HK211 and Its Alleviation of Salt Stress on Rapeseed Growth.</title>
        <authorList>
            <person name="Zhao B."/>
            <person name="Guo T."/>
        </authorList>
    </citation>
    <scope>NUCLEOTIDE SEQUENCE</scope>
    <source>
        <strain evidence="8">BZ-TG-HK211</strain>
    </source>
</reference>
<evidence type="ECO:0000256" key="2">
    <source>
        <dbReference type="ARBA" id="ARBA00022475"/>
    </source>
</evidence>
<dbReference type="GO" id="GO:0005886">
    <property type="term" value="C:plasma membrane"/>
    <property type="evidence" value="ECO:0007669"/>
    <property type="project" value="UniProtKB-SubCell"/>
</dbReference>
<feature type="domain" description="GGDEF" evidence="7">
    <location>
        <begin position="223"/>
        <end position="357"/>
    </location>
</feature>
<evidence type="ECO:0000313" key="8">
    <source>
        <dbReference type="EMBL" id="MDV2886196.1"/>
    </source>
</evidence>
<keyword evidence="8" id="KW-0808">Transferase</keyword>
<accession>A0AAJ2NPT8</accession>
<evidence type="ECO:0000259" key="7">
    <source>
        <dbReference type="PROSITE" id="PS50887"/>
    </source>
</evidence>
<protein>
    <submittedName>
        <fullName evidence="8">Diguanylate cyclase</fullName>
        <ecNumber evidence="8">2.7.7.65</ecNumber>
    </submittedName>
</protein>
<keyword evidence="5 6" id="KW-0472">Membrane</keyword>
<dbReference type="EC" id="2.7.7.65" evidence="8"/>
<dbReference type="SMART" id="SM00267">
    <property type="entry name" value="GGDEF"/>
    <property type="match status" value="1"/>
</dbReference>
<dbReference type="EMBL" id="JAWJAY010000003">
    <property type="protein sequence ID" value="MDV2886196.1"/>
    <property type="molecule type" value="Genomic_DNA"/>
</dbReference>
<dbReference type="InterPro" id="IPR029787">
    <property type="entry name" value="Nucleotide_cyclase"/>
</dbReference>
<feature type="transmembrane region" description="Helical" evidence="6">
    <location>
        <begin position="164"/>
        <end position="185"/>
    </location>
</feature>
<dbReference type="PANTHER" id="PTHR45138">
    <property type="entry name" value="REGULATORY COMPONENTS OF SENSORY TRANSDUCTION SYSTEM"/>
    <property type="match status" value="1"/>
</dbReference>
<keyword evidence="3 6" id="KW-0812">Transmembrane</keyword>
<evidence type="ECO:0000256" key="3">
    <source>
        <dbReference type="ARBA" id="ARBA00022692"/>
    </source>
</evidence>
<comment type="caution">
    <text evidence="8">The sequence shown here is derived from an EMBL/GenBank/DDBJ whole genome shotgun (WGS) entry which is preliminary data.</text>
</comment>
<dbReference type="InterPro" id="IPR000160">
    <property type="entry name" value="GGDEF_dom"/>
</dbReference>
<feature type="transmembrane region" description="Helical" evidence="6">
    <location>
        <begin position="70"/>
        <end position="95"/>
    </location>
</feature>
<dbReference type="Proteomes" id="UP001285636">
    <property type="component" value="Unassembled WGS sequence"/>
</dbReference>
<dbReference type="NCBIfam" id="TIGR00254">
    <property type="entry name" value="GGDEF"/>
    <property type="match status" value="1"/>
</dbReference>
<dbReference type="Pfam" id="PF00990">
    <property type="entry name" value="GGDEF"/>
    <property type="match status" value="1"/>
</dbReference>
<dbReference type="CDD" id="cd01949">
    <property type="entry name" value="GGDEF"/>
    <property type="match status" value="1"/>
</dbReference>
<dbReference type="GO" id="GO:0000155">
    <property type="term" value="F:phosphorelay sensor kinase activity"/>
    <property type="evidence" value="ECO:0007669"/>
    <property type="project" value="InterPro"/>
</dbReference>
<feature type="transmembrane region" description="Helical" evidence="6">
    <location>
        <begin position="5"/>
        <end position="25"/>
    </location>
</feature>
<evidence type="ECO:0000256" key="4">
    <source>
        <dbReference type="ARBA" id="ARBA00022989"/>
    </source>
</evidence>
<evidence type="ECO:0000256" key="6">
    <source>
        <dbReference type="SAM" id="Phobius"/>
    </source>
</evidence>
<evidence type="ECO:0000256" key="1">
    <source>
        <dbReference type="ARBA" id="ARBA00004651"/>
    </source>
</evidence>
<dbReference type="PROSITE" id="PS50887">
    <property type="entry name" value="GGDEF"/>
    <property type="match status" value="1"/>
</dbReference>
<dbReference type="InterPro" id="IPR043128">
    <property type="entry name" value="Rev_trsase/Diguanyl_cyclase"/>
</dbReference>
<proteinExistence type="predicted"/>
<feature type="transmembrane region" description="Helical" evidence="6">
    <location>
        <begin position="37"/>
        <end position="58"/>
    </location>
</feature>
<dbReference type="Gene3D" id="3.30.70.270">
    <property type="match status" value="1"/>
</dbReference>
<evidence type="ECO:0000256" key="5">
    <source>
        <dbReference type="ARBA" id="ARBA00023136"/>
    </source>
</evidence>
<gene>
    <name evidence="8" type="ORF">RYX45_13485</name>
</gene>
<sequence length="364" mass="41204">MIQSILANISLLLFMHLCIQSIYFKEKNITKLKFEKSFMQVLITSSAIIAMFYMPIFIDEFRFDLRTIPITILAIIHGPLLAIPTLIITSIWRFAVIGGPGAVPGVIFGLMIPTFIALGVFHLKKAPLTYMKGFFLYTLFWLICDLPIIFFIPNGLEAFQDFWLIRFVSFHLGAFTLFYFITLSYRNLELMDKLKHYADHDPLTGLYNVRKFSEMIREKKSAGSSYIAMLDIDHFKSINDSNGHPSGDKVLKDLASILTLYSSNHLLCARYGGEEFILCIEASSISDAYVAADLIREKIESFPFQNIEGEKIGRVTISVGIARLEAPDQLNEAIEAADRQLYTAKTEGRNRVNIEKGHSHTASS</sequence>
<comment type="subcellular location">
    <subcellularLocation>
        <location evidence="1">Cell membrane</location>
        <topology evidence="1">Multi-pass membrane protein</topology>
    </subcellularLocation>
</comment>
<dbReference type="PANTHER" id="PTHR45138:SF9">
    <property type="entry name" value="DIGUANYLATE CYCLASE DGCM-RELATED"/>
    <property type="match status" value="1"/>
</dbReference>
<dbReference type="AlphaFoldDB" id="A0AAJ2NPT8"/>
<feature type="transmembrane region" description="Helical" evidence="6">
    <location>
        <begin position="101"/>
        <end position="122"/>
    </location>
</feature>
<keyword evidence="2" id="KW-1003">Cell membrane</keyword>
<name>A0AAJ2NPT8_ALKPS</name>
<dbReference type="FunFam" id="3.30.70.270:FF:000001">
    <property type="entry name" value="Diguanylate cyclase domain protein"/>
    <property type="match status" value="1"/>
</dbReference>
<keyword evidence="4 6" id="KW-1133">Transmembrane helix</keyword>
<organism evidence="8 9">
    <name type="scientific">Alkalihalophilus pseudofirmus</name>
    <name type="common">Bacillus pseudofirmus</name>
    <dbReference type="NCBI Taxonomy" id="79885"/>
    <lineage>
        <taxon>Bacteria</taxon>
        <taxon>Bacillati</taxon>
        <taxon>Bacillota</taxon>
        <taxon>Bacilli</taxon>
        <taxon>Bacillales</taxon>
        <taxon>Bacillaceae</taxon>
        <taxon>Alkalihalophilus</taxon>
    </lineage>
</organism>
<dbReference type="GO" id="GO:0071555">
    <property type="term" value="P:cell wall organization"/>
    <property type="evidence" value="ECO:0007669"/>
    <property type="project" value="InterPro"/>
</dbReference>
<dbReference type="SUPFAM" id="SSF55073">
    <property type="entry name" value="Nucleotide cyclase"/>
    <property type="match status" value="1"/>
</dbReference>
<dbReference type="InterPro" id="IPR011620">
    <property type="entry name" value="Sig_transdc_His_kinase_LytS_TM"/>
</dbReference>
<dbReference type="Pfam" id="PF07694">
    <property type="entry name" value="5TM-5TMR_LYT"/>
    <property type="match status" value="1"/>
</dbReference>